<comment type="caution">
    <text evidence="1">The sequence shown here is derived from an EMBL/GenBank/DDBJ whole genome shotgun (WGS) entry which is preliminary data.</text>
</comment>
<gene>
    <name evidence="1" type="ORF">B0T20DRAFT_444485</name>
</gene>
<keyword evidence="2" id="KW-1185">Reference proteome</keyword>
<reference evidence="1" key="1">
    <citation type="journal article" date="2023" name="Mol. Phylogenet. Evol.">
        <title>Genome-scale phylogeny and comparative genomics of the fungal order Sordariales.</title>
        <authorList>
            <person name="Hensen N."/>
            <person name="Bonometti L."/>
            <person name="Westerberg I."/>
            <person name="Brannstrom I.O."/>
            <person name="Guillou S."/>
            <person name="Cros-Aarteil S."/>
            <person name="Calhoun S."/>
            <person name="Haridas S."/>
            <person name="Kuo A."/>
            <person name="Mondo S."/>
            <person name="Pangilinan J."/>
            <person name="Riley R."/>
            <person name="LaButti K."/>
            <person name="Andreopoulos B."/>
            <person name="Lipzen A."/>
            <person name="Chen C."/>
            <person name="Yan M."/>
            <person name="Daum C."/>
            <person name="Ng V."/>
            <person name="Clum A."/>
            <person name="Steindorff A."/>
            <person name="Ohm R.A."/>
            <person name="Martin F."/>
            <person name="Silar P."/>
            <person name="Natvig D.O."/>
            <person name="Lalanne C."/>
            <person name="Gautier V."/>
            <person name="Ament-Velasquez S.L."/>
            <person name="Kruys A."/>
            <person name="Hutchinson M.I."/>
            <person name="Powell A.J."/>
            <person name="Barry K."/>
            <person name="Miller A.N."/>
            <person name="Grigoriev I.V."/>
            <person name="Debuchy R."/>
            <person name="Gladieux P."/>
            <person name="Hiltunen Thoren M."/>
            <person name="Johannesson H."/>
        </authorList>
    </citation>
    <scope>NUCLEOTIDE SEQUENCE</scope>
    <source>
        <strain evidence="1">FGSC 1904</strain>
    </source>
</reference>
<evidence type="ECO:0000313" key="2">
    <source>
        <dbReference type="Proteomes" id="UP001281003"/>
    </source>
</evidence>
<protein>
    <submittedName>
        <fullName evidence="1">Uncharacterized protein</fullName>
    </submittedName>
</protein>
<dbReference type="EMBL" id="JAUTDP010000011">
    <property type="protein sequence ID" value="KAK3392363.1"/>
    <property type="molecule type" value="Genomic_DNA"/>
</dbReference>
<accession>A0AAE0U623</accession>
<evidence type="ECO:0000313" key="1">
    <source>
        <dbReference type="EMBL" id="KAK3392363.1"/>
    </source>
</evidence>
<reference evidence="1" key="2">
    <citation type="submission" date="2023-07" db="EMBL/GenBank/DDBJ databases">
        <authorList>
            <consortium name="Lawrence Berkeley National Laboratory"/>
            <person name="Haridas S."/>
            <person name="Hensen N."/>
            <person name="Bonometti L."/>
            <person name="Westerberg I."/>
            <person name="Brannstrom I.O."/>
            <person name="Guillou S."/>
            <person name="Cros-Aarteil S."/>
            <person name="Calhoun S."/>
            <person name="Kuo A."/>
            <person name="Mondo S."/>
            <person name="Pangilinan J."/>
            <person name="Riley R."/>
            <person name="LaButti K."/>
            <person name="Andreopoulos B."/>
            <person name="Lipzen A."/>
            <person name="Chen C."/>
            <person name="Yanf M."/>
            <person name="Daum C."/>
            <person name="Ng V."/>
            <person name="Clum A."/>
            <person name="Steindorff A."/>
            <person name="Ohm R."/>
            <person name="Martin F."/>
            <person name="Silar P."/>
            <person name="Natvig D."/>
            <person name="Lalanne C."/>
            <person name="Gautier V."/>
            <person name="Ament-velasquez S.L."/>
            <person name="Kruys A."/>
            <person name="Hutchinson M.I."/>
            <person name="Powell A.J."/>
            <person name="Barry K."/>
            <person name="Miller A.N."/>
            <person name="Grigoriev I.V."/>
            <person name="Debuchy R."/>
            <person name="Gladieux P."/>
            <person name="Thoren M.H."/>
            <person name="Johannesson H."/>
        </authorList>
    </citation>
    <scope>NUCLEOTIDE SEQUENCE</scope>
    <source>
        <strain evidence="1">FGSC 1904</strain>
    </source>
</reference>
<proteinExistence type="predicted"/>
<name>A0AAE0U623_SORBR</name>
<organism evidence="1 2">
    <name type="scientific">Sordaria brevicollis</name>
    <dbReference type="NCBI Taxonomy" id="83679"/>
    <lineage>
        <taxon>Eukaryota</taxon>
        <taxon>Fungi</taxon>
        <taxon>Dikarya</taxon>
        <taxon>Ascomycota</taxon>
        <taxon>Pezizomycotina</taxon>
        <taxon>Sordariomycetes</taxon>
        <taxon>Sordariomycetidae</taxon>
        <taxon>Sordariales</taxon>
        <taxon>Sordariaceae</taxon>
        <taxon>Sordaria</taxon>
    </lineage>
</organism>
<dbReference type="AlphaFoldDB" id="A0AAE0U623"/>
<sequence length="135" mass="15733">MMDAITELYRRVSSIEVPIEFLYLSLLPLYDGSRSTGDRPVMLQRWEHFQEHAKMDFGYCLFAVIYLGHEAERADRGGCWCRPKLNTLSVGAPYNRSAKCIRVRRDGRKEGRLCFWWERNVGSCPDLSRLEGKPE</sequence>
<dbReference type="Proteomes" id="UP001281003">
    <property type="component" value="Unassembled WGS sequence"/>
</dbReference>